<dbReference type="InterPro" id="IPR005814">
    <property type="entry name" value="Aminotrans_3"/>
</dbReference>
<dbReference type="SUPFAM" id="SSF53383">
    <property type="entry name" value="PLP-dependent transferases"/>
    <property type="match status" value="1"/>
</dbReference>
<proteinExistence type="inferred from homology"/>
<dbReference type="Gene3D" id="3.40.640.10">
    <property type="entry name" value="Type I PLP-dependent aspartate aminotransferase-like (Major domain)"/>
    <property type="match status" value="1"/>
</dbReference>
<sequence>MTQEESHLFQVTGWNQSYRMAAYGKGIFLFDTEGKRYLDGIGGTHTITIGHGVSEVADAMAEQARKVSFVHKAQFNNEPQERLATIVAEMAPEGMNHVCFVTGGSTANEMALQMAQYYHMERGNKTKHKIIGRWHSYHGRTIATLSISGNLFVRRTGPLSHLDFPHIQAPHCYQCPYSLSHPTCKLACATELARTIEQEGPDTIAAFIAEPIIGGAGSGIVPPAGYYEKIREICDEYDILLISEEVITGFGRTGKNFGIEHWDVTPDIITATKALSSGYAPIGAVIVREQLHDTFVNGKRQGIPTFVTYSGHPVSCAAAIAVQEYIAKHDLIKRCAVMGDYLKKELQKLAEREPLIGDVRGKGLLVGIEFVADRESHQPYPRRMKLTEQIIGTALNNGLIIRGRFGTGTQVDGDHILISPPFIITKEECDELVATLEVTIKQVRHSLNLR</sequence>
<evidence type="ECO:0000313" key="7">
    <source>
        <dbReference type="Proteomes" id="UP000218113"/>
    </source>
</evidence>
<comment type="similarity">
    <text evidence="1 5">Belongs to the class-III pyridoxal-phosphate-dependent aminotransferase family.</text>
</comment>
<protein>
    <submittedName>
        <fullName evidence="6">Aspartate aminotransferase family protein</fullName>
    </submittedName>
</protein>
<dbReference type="Proteomes" id="UP000218113">
    <property type="component" value="Unassembled WGS sequence"/>
</dbReference>
<dbReference type="InterPro" id="IPR015421">
    <property type="entry name" value="PyrdxlP-dep_Trfase_major"/>
</dbReference>
<dbReference type="InterPro" id="IPR015424">
    <property type="entry name" value="PyrdxlP-dep_Trfase"/>
</dbReference>
<dbReference type="GO" id="GO:0030170">
    <property type="term" value="F:pyridoxal phosphate binding"/>
    <property type="evidence" value="ECO:0007669"/>
    <property type="project" value="InterPro"/>
</dbReference>
<evidence type="ECO:0000313" key="6">
    <source>
        <dbReference type="EMBL" id="PCI30777.1"/>
    </source>
</evidence>
<keyword evidence="2 6" id="KW-0032">Aminotransferase</keyword>
<evidence type="ECO:0000256" key="2">
    <source>
        <dbReference type="ARBA" id="ARBA00022576"/>
    </source>
</evidence>
<evidence type="ECO:0000256" key="3">
    <source>
        <dbReference type="ARBA" id="ARBA00022679"/>
    </source>
</evidence>
<keyword evidence="4 5" id="KW-0663">Pyridoxal phosphate</keyword>
<evidence type="ECO:0000256" key="4">
    <source>
        <dbReference type="ARBA" id="ARBA00022898"/>
    </source>
</evidence>
<dbReference type="PANTHER" id="PTHR43094">
    <property type="entry name" value="AMINOTRANSFERASE"/>
    <property type="match status" value="1"/>
</dbReference>
<dbReference type="PIRSF" id="PIRSF000521">
    <property type="entry name" value="Transaminase_4ab_Lys_Orn"/>
    <property type="match status" value="1"/>
</dbReference>
<reference evidence="7" key="1">
    <citation type="submission" date="2017-08" db="EMBL/GenBank/DDBJ databases">
        <title>A dynamic microbial community with high functional redundancy inhabits the cold, oxic subseafloor aquifer.</title>
        <authorList>
            <person name="Tully B.J."/>
            <person name="Wheat C.G."/>
            <person name="Glazer B.T."/>
            <person name="Huber J.A."/>
        </authorList>
    </citation>
    <scope>NUCLEOTIDE SEQUENCE [LARGE SCALE GENOMIC DNA]</scope>
</reference>
<organism evidence="6 7">
    <name type="scientific">SAR324 cluster bacterium</name>
    <dbReference type="NCBI Taxonomy" id="2024889"/>
    <lineage>
        <taxon>Bacteria</taxon>
        <taxon>Deltaproteobacteria</taxon>
        <taxon>SAR324 cluster</taxon>
    </lineage>
</organism>
<dbReference type="CDD" id="cd00610">
    <property type="entry name" value="OAT_like"/>
    <property type="match status" value="1"/>
</dbReference>
<name>A0A2A4TCT3_9DELT</name>
<evidence type="ECO:0000256" key="1">
    <source>
        <dbReference type="ARBA" id="ARBA00008954"/>
    </source>
</evidence>
<dbReference type="GO" id="GO:0008483">
    <property type="term" value="F:transaminase activity"/>
    <property type="evidence" value="ECO:0007669"/>
    <property type="project" value="UniProtKB-KW"/>
</dbReference>
<comment type="caution">
    <text evidence="6">The sequence shown here is derived from an EMBL/GenBank/DDBJ whole genome shotgun (WGS) entry which is preliminary data.</text>
</comment>
<dbReference type="FunFam" id="3.40.640.10:FF:000014">
    <property type="entry name" value="Adenosylmethionine-8-amino-7-oxononanoate aminotransferase, probable"/>
    <property type="match status" value="1"/>
</dbReference>
<evidence type="ECO:0000256" key="5">
    <source>
        <dbReference type="RuleBase" id="RU003560"/>
    </source>
</evidence>
<keyword evidence="3 6" id="KW-0808">Transferase</keyword>
<dbReference type="Gene3D" id="3.90.1150.10">
    <property type="entry name" value="Aspartate Aminotransferase, domain 1"/>
    <property type="match status" value="1"/>
</dbReference>
<dbReference type="AlphaFoldDB" id="A0A2A4TCT3"/>
<dbReference type="Pfam" id="PF00202">
    <property type="entry name" value="Aminotran_3"/>
    <property type="match status" value="1"/>
</dbReference>
<dbReference type="InterPro" id="IPR015422">
    <property type="entry name" value="PyrdxlP-dep_Trfase_small"/>
</dbReference>
<accession>A0A2A4TCT3</accession>
<dbReference type="EMBL" id="NVSR01000002">
    <property type="protein sequence ID" value="PCI30777.1"/>
    <property type="molecule type" value="Genomic_DNA"/>
</dbReference>
<gene>
    <name evidence="6" type="ORF">COB67_01090</name>
</gene>
<dbReference type="PANTHER" id="PTHR43094:SF1">
    <property type="entry name" value="AMINOTRANSFERASE CLASS-III"/>
    <property type="match status" value="1"/>
</dbReference>